<dbReference type="InterPro" id="IPR052523">
    <property type="entry name" value="Trichothecene_AcTrans"/>
</dbReference>
<dbReference type="GO" id="GO:0016747">
    <property type="term" value="F:acyltransferase activity, transferring groups other than amino-acyl groups"/>
    <property type="evidence" value="ECO:0007669"/>
    <property type="project" value="InterPro"/>
</dbReference>
<dbReference type="PANTHER" id="PTHR42791">
    <property type="entry name" value="GNAT FAMILY ACETYLTRANSFERASE"/>
    <property type="match status" value="1"/>
</dbReference>
<proteinExistence type="predicted"/>
<dbReference type="InterPro" id="IPR016181">
    <property type="entry name" value="Acyl_CoA_acyltransferase"/>
</dbReference>
<dbReference type="Pfam" id="PF13508">
    <property type="entry name" value="Acetyltransf_7"/>
    <property type="match status" value="1"/>
</dbReference>
<dbReference type="PANTHER" id="PTHR42791:SF4">
    <property type="entry name" value="ACETYLTRANSFERASE, GNAT FAMILY FAMILY (AFU_ORTHOLOGUE AFUA_4G09540)-RELATED"/>
    <property type="match status" value="1"/>
</dbReference>
<protein>
    <recommendedName>
        <fullName evidence="1">N-acetyltransferase domain-containing protein</fullName>
    </recommendedName>
</protein>
<dbReference type="AlphaFoldDB" id="A0A1L9SIC0"/>
<evidence type="ECO:0000313" key="3">
    <source>
        <dbReference type="Proteomes" id="UP000184188"/>
    </source>
</evidence>
<dbReference type="VEuPathDB" id="FungiDB:ASPZODRAFT_141649"/>
<dbReference type="GeneID" id="34611232"/>
<evidence type="ECO:0000259" key="1">
    <source>
        <dbReference type="PROSITE" id="PS51186"/>
    </source>
</evidence>
<dbReference type="PROSITE" id="PS51186">
    <property type="entry name" value="GNAT"/>
    <property type="match status" value="1"/>
</dbReference>
<reference evidence="3" key="1">
    <citation type="journal article" date="2017" name="Genome Biol.">
        <title>Comparative genomics reveals high biological diversity and specific adaptations in the industrially and medically important fungal genus Aspergillus.</title>
        <authorList>
            <person name="de Vries R.P."/>
            <person name="Riley R."/>
            <person name="Wiebenga A."/>
            <person name="Aguilar-Osorio G."/>
            <person name="Amillis S."/>
            <person name="Uchima C.A."/>
            <person name="Anderluh G."/>
            <person name="Asadollahi M."/>
            <person name="Askin M."/>
            <person name="Barry K."/>
            <person name="Battaglia E."/>
            <person name="Bayram O."/>
            <person name="Benocci T."/>
            <person name="Braus-Stromeyer S.A."/>
            <person name="Caldana C."/>
            <person name="Canovas D."/>
            <person name="Cerqueira G.C."/>
            <person name="Chen F."/>
            <person name="Chen W."/>
            <person name="Choi C."/>
            <person name="Clum A."/>
            <person name="Dos Santos R.A."/>
            <person name="Damasio A.R."/>
            <person name="Diallinas G."/>
            <person name="Emri T."/>
            <person name="Fekete E."/>
            <person name="Flipphi M."/>
            <person name="Freyberg S."/>
            <person name="Gallo A."/>
            <person name="Gournas C."/>
            <person name="Habgood R."/>
            <person name="Hainaut M."/>
            <person name="Harispe M.L."/>
            <person name="Henrissat B."/>
            <person name="Hilden K.S."/>
            <person name="Hope R."/>
            <person name="Hossain A."/>
            <person name="Karabika E."/>
            <person name="Karaffa L."/>
            <person name="Karanyi Z."/>
            <person name="Krasevec N."/>
            <person name="Kuo A."/>
            <person name="Kusch H."/>
            <person name="LaButti K."/>
            <person name="Lagendijk E.L."/>
            <person name="Lapidus A."/>
            <person name="Levasseur A."/>
            <person name="Lindquist E."/>
            <person name="Lipzen A."/>
            <person name="Logrieco A.F."/>
            <person name="MacCabe A."/>
            <person name="Maekelae M.R."/>
            <person name="Malavazi I."/>
            <person name="Melin P."/>
            <person name="Meyer V."/>
            <person name="Mielnichuk N."/>
            <person name="Miskei M."/>
            <person name="Molnar A.P."/>
            <person name="Mule G."/>
            <person name="Ngan C.Y."/>
            <person name="Orejas M."/>
            <person name="Orosz E."/>
            <person name="Ouedraogo J.P."/>
            <person name="Overkamp K.M."/>
            <person name="Park H.-S."/>
            <person name="Perrone G."/>
            <person name="Piumi F."/>
            <person name="Punt P.J."/>
            <person name="Ram A.F."/>
            <person name="Ramon A."/>
            <person name="Rauscher S."/>
            <person name="Record E."/>
            <person name="Riano-Pachon D.M."/>
            <person name="Robert V."/>
            <person name="Roehrig J."/>
            <person name="Ruller R."/>
            <person name="Salamov A."/>
            <person name="Salih N.S."/>
            <person name="Samson R.A."/>
            <person name="Sandor E."/>
            <person name="Sanguinetti M."/>
            <person name="Schuetze T."/>
            <person name="Sepcic K."/>
            <person name="Shelest E."/>
            <person name="Sherlock G."/>
            <person name="Sophianopoulou V."/>
            <person name="Squina F.M."/>
            <person name="Sun H."/>
            <person name="Susca A."/>
            <person name="Todd R.B."/>
            <person name="Tsang A."/>
            <person name="Unkles S.E."/>
            <person name="van de Wiele N."/>
            <person name="van Rossen-Uffink D."/>
            <person name="Oliveira J.V."/>
            <person name="Vesth T.C."/>
            <person name="Visser J."/>
            <person name="Yu J.-H."/>
            <person name="Zhou M."/>
            <person name="Andersen M.R."/>
            <person name="Archer D.B."/>
            <person name="Baker S.E."/>
            <person name="Benoit I."/>
            <person name="Brakhage A.A."/>
            <person name="Braus G.H."/>
            <person name="Fischer R."/>
            <person name="Frisvad J.C."/>
            <person name="Goldman G.H."/>
            <person name="Houbraken J."/>
            <person name="Oakley B."/>
            <person name="Pocsi I."/>
            <person name="Scazzocchio C."/>
            <person name="Seiboth B."/>
            <person name="vanKuyk P.A."/>
            <person name="Wortman J."/>
            <person name="Dyer P.S."/>
            <person name="Grigoriev I.V."/>
        </authorList>
    </citation>
    <scope>NUCLEOTIDE SEQUENCE [LARGE SCALE GENOMIC DNA]</scope>
    <source>
        <strain evidence="3">CBS 506.65</strain>
    </source>
</reference>
<dbReference type="RefSeq" id="XP_022581376.1">
    <property type="nucleotide sequence ID" value="XM_022724767.1"/>
</dbReference>
<organism evidence="2 3">
    <name type="scientific">Penicilliopsis zonata CBS 506.65</name>
    <dbReference type="NCBI Taxonomy" id="1073090"/>
    <lineage>
        <taxon>Eukaryota</taxon>
        <taxon>Fungi</taxon>
        <taxon>Dikarya</taxon>
        <taxon>Ascomycota</taxon>
        <taxon>Pezizomycotina</taxon>
        <taxon>Eurotiomycetes</taxon>
        <taxon>Eurotiomycetidae</taxon>
        <taxon>Eurotiales</taxon>
        <taxon>Aspergillaceae</taxon>
        <taxon>Penicilliopsis</taxon>
    </lineage>
</organism>
<name>A0A1L9SIC0_9EURO</name>
<dbReference type="SUPFAM" id="SSF55729">
    <property type="entry name" value="Acyl-CoA N-acyltransferases (Nat)"/>
    <property type="match status" value="1"/>
</dbReference>
<accession>A0A1L9SIC0</accession>
<sequence length="263" mass="29020">MAIEITPLTKADIAGSIECIQKAFADDPYFLWLFDQTKFNVKRNTVSLTGHYLHGLHTAAPVFVAREVPSAADSTEKAAVAVDEVECASSSSSSSSASVTAAATSPESTILGISSWYAPHPPGNPEPWSHWVQEWILSIRQLVNIIRFGGRGGLNVKRYKTWKARQAEAQAKVWTDPRGYYFCNVVAVDDRARGKGVGRKLIEAVTRRADEEGMPCYLESSKLEPNVAIYRKMGFELVDEITCEEGGEQCTLYAMIRQPQTKA</sequence>
<gene>
    <name evidence="2" type="ORF">ASPZODRAFT_141649</name>
</gene>
<dbReference type="InterPro" id="IPR000182">
    <property type="entry name" value="GNAT_dom"/>
</dbReference>
<keyword evidence="3" id="KW-1185">Reference proteome</keyword>
<dbReference type="Proteomes" id="UP000184188">
    <property type="component" value="Unassembled WGS sequence"/>
</dbReference>
<dbReference type="STRING" id="1073090.A0A1L9SIC0"/>
<feature type="domain" description="N-acetyltransferase" evidence="1">
    <location>
        <begin position="99"/>
        <end position="259"/>
    </location>
</feature>
<dbReference type="EMBL" id="KV878341">
    <property type="protein sequence ID" value="OJJ46866.1"/>
    <property type="molecule type" value="Genomic_DNA"/>
</dbReference>
<dbReference type="CDD" id="cd04301">
    <property type="entry name" value="NAT_SF"/>
    <property type="match status" value="1"/>
</dbReference>
<dbReference type="Gene3D" id="3.40.630.30">
    <property type="match status" value="1"/>
</dbReference>
<dbReference type="OrthoDB" id="512662at2759"/>
<evidence type="ECO:0000313" key="2">
    <source>
        <dbReference type="EMBL" id="OJJ46866.1"/>
    </source>
</evidence>